<dbReference type="GO" id="GO:0140359">
    <property type="term" value="F:ABC-type transporter activity"/>
    <property type="evidence" value="ECO:0007669"/>
    <property type="project" value="InterPro"/>
</dbReference>
<dbReference type="STRING" id="1296121.A0A1A5ZXW7"/>
<dbReference type="CDD" id="cd03250">
    <property type="entry name" value="ABCC_MRP_domain1"/>
    <property type="match status" value="1"/>
</dbReference>
<evidence type="ECO:0000256" key="1">
    <source>
        <dbReference type="ARBA" id="ARBA00004370"/>
    </source>
</evidence>
<dbReference type="SUPFAM" id="SSF52540">
    <property type="entry name" value="P-loop containing nucleoside triphosphate hydrolases"/>
    <property type="match status" value="2"/>
</dbReference>
<dbReference type="Pfam" id="PF00005">
    <property type="entry name" value="ABC_tran"/>
    <property type="match status" value="2"/>
</dbReference>
<feature type="domain" description="ABC transmembrane type-1" evidence="10">
    <location>
        <begin position="1050"/>
        <end position="1263"/>
    </location>
</feature>
<evidence type="ECO:0008006" key="12">
    <source>
        <dbReference type="Google" id="ProtNLM"/>
    </source>
</evidence>
<dbReference type="InterPro" id="IPR011527">
    <property type="entry name" value="ABC1_TM_dom"/>
</dbReference>
<dbReference type="EMBL" id="KI894035">
    <property type="protein sequence ID" value="OBR82652.1"/>
    <property type="molecule type" value="Genomic_DNA"/>
</dbReference>
<feature type="domain" description="ABC transporter" evidence="9">
    <location>
        <begin position="1302"/>
        <end position="1566"/>
    </location>
</feature>
<dbReference type="FunFam" id="3.40.50.300:FF:001354">
    <property type="entry name" value="ATP-binding cassette (ABC) transporter, putative"/>
    <property type="match status" value="1"/>
</dbReference>
<evidence type="ECO:0000256" key="4">
    <source>
        <dbReference type="ARBA" id="ARBA00022741"/>
    </source>
</evidence>
<keyword evidence="5" id="KW-0067">ATP-binding</keyword>
<dbReference type="GO" id="GO:0005524">
    <property type="term" value="F:ATP binding"/>
    <property type="evidence" value="ECO:0007669"/>
    <property type="project" value="UniProtKB-KW"/>
</dbReference>
<keyword evidence="2" id="KW-0813">Transport</keyword>
<evidence type="ECO:0000256" key="5">
    <source>
        <dbReference type="ARBA" id="ARBA00022840"/>
    </source>
</evidence>
<comment type="subcellular location">
    <subcellularLocation>
        <location evidence="1">Membrane</location>
    </subcellularLocation>
</comment>
<gene>
    <name evidence="11" type="ORF">I303_07415</name>
</gene>
<feature type="transmembrane region" description="Helical" evidence="8">
    <location>
        <begin position="368"/>
        <end position="386"/>
    </location>
</feature>
<keyword evidence="6 8" id="KW-1133">Transmembrane helix</keyword>
<keyword evidence="3 8" id="KW-0812">Transmembrane</keyword>
<dbReference type="SUPFAM" id="SSF90123">
    <property type="entry name" value="ABC transporter transmembrane region"/>
    <property type="match status" value="2"/>
</dbReference>
<feature type="transmembrane region" description="Helical" evidence="8">
    <location>
        <begin position="538"/>
        <end position="567"/>
    </location>
</feature>
<dbReference type="PROSITE" id="PS00211">
    <property type="entry name" value="ABC_TRANSPORTER_1"/>
    <property type="match status" value="2"/>
</dbReference>
<organism evidence="11">
    <name type="scientific">Kwoniella dejecticola CBS 10117</name>
    <dbReference type="NCBI Taxonomy" id="1296121"/>
    <lineage>
        <taxon>Eukaryota</taxon>
        <taxon>Fungi</taxon>
        <taxon>Dikarya</taxon>
        <taxon>Basidiomycota</taxon>
        <taxon>Agaricomycotina</taxon>
        <taxon>Tremellomycetes</taxon>
        <taxon>Tremellales</taxon>
        <taxon>Cryptococcaceae</taxon>
        <taxon>Kwoniella</taxon>
    </lineage>
</organism>
<feature type="transmembrane region" description="Helical" evidence="8">
    <location>
        <begin position="464"/>
        <end position="480"/>
    </location>
</feature>
<dbReference type="InterPro" id="IPR027417">
    <property type="entry name" value="P-loop_NTPase"/>
</dbReference>
<evidence type="ECO:0000256" key="3">
    <source>
        <dbReference type="ARBA" id="ARBA00022692"/>
    </source>
</evidence>
<feature type="domain" description="ABC transmembrane type-1" evidence="10">
    <location>
        <begin position="418"/>
        <end position="603"/>
    </location>
</feature>
<dbReference type="InterPro" id="IPR017871">
    <property type="entry name" value="ABC_transporter-like_CS"/>
</dbReference>
<dbReference type="InterPro" id="IPR036640">
    <property type="entry name" value="ABC1_TM_sf"/>
</dbReference>
<dbReference type="Pfam" id="PF00664">
    <property type="entry name" value="ABC_membrane"/>
    <property type="match status" value="1"/>
</dbReference>
<dbReference type="InterPro" id="IPR003439">
    <property type="entry name" value="ABC_transporter-like_ATP-bd"/>
</dbReference>
<feature type="transmembrane region" description="Helical" evidence="8">
    <location>
        <begin position="440"/>
        <end position="458"/>
    </location>
</feature>
<dbReference type="PROSITE" id="PS50893">
    <property type="entry name" value="ABC_TRANSPORTER_2"/>
    <property type="match status" value="2"/>
</dbReference>
<dbReference type="PROSITE" id="PS50929">
    <property type="entry name" value="ABC_TM1F"/>
    <property type="match status" value="2"/>
</dbReference>
<feature type="transmembrane region" description="Helical" evidence="8">
    <location>
        <begin position="1197"/>
        <end position="1215"/>
    </location>
</feature>
<proteinExistence type="predicted"/>
<sequence>MSFSSTSWPRMVDGFAACTHFISLIWSISIFIVPWGRSEKKGKIKLKETDHGEHYTKKDELRAKLLEQVALNLTNDGEPVQVASFWRKTLIARCCLVFFTLTSIGIQVYATVNDHLNFSDPLALISSSSEGVISIYLLCLTLAYAFNSNVTRHKRLTYHIFSLSSIVLFHRYLQTIVESILPEYQSSIHTEWIRYTFLGIAACQILIAGNIPVSPELYTDLKDVYSQAVKNALREDPTIDEEHRLKGNVIKAQTSSIFSQWLFTFAFGTIFSNAAKDQVDIVDLPTGEADIRTQNILDQVMHSKYNLIARWRNHKTWSILYTVWWPQRAPVLKAFILSLICCPLWYIPHVCLQHILSILDDPGSPRKGAAAFASLMVLATFGSKILNMQQYTLKVLTRNLFASNDKEDGTNAVQTKADILNLISSDAAAVQKIGWTFSELFRAILELAVGCVYIWVLLGPSGMWGFATFIFTCPPAYFLTKWEYQVFEKRLAIRDERVSLMQEAIQAISMIKMMATERFWFKRISEVRKREFQKLTSATLIGFASSLLYSAAPTILIIVSFAHYTLIAKQQLTATIAFTSIAVFDELRVALFNLPVTVAALLQNILGAKRIATFLTTEDVQYLSEPAGVDANDEEESLYIRGTVAWDQPKVYDATQPASSSGTSTPSSNTVGFRLQDLDVHFPRGQFSLVAGKFGSGKSLLLLALLGEAQLVEGKLAYAVSPLMNPTALDDKDWSLIKRAVAYVPQTPWLLSQSIRDNILFGLPLNEDRYRSVCFATGLMPDLELLEDGDLTEIGERGKILSGGQKARVSLARAVYSRGSTMLLDDVISAVDAQTSKHIVEHCFKSPLMAGRTVIIASHAIESLAPLAQHSIFLDDGKCIFTGTGLDLLDSEHMSHLKTESRLPSRVPSRRPSITGMPEEFTNMAKDIATNSVHEADDKNEVSEKSMEQAKNFQVKESVAKTPRQLILEEQRSSGSVDLQHWKNLFKLNGGKFYWSTLISIIVISVLLPVASRSWYFGSYCTQWYVLFPPGDEYRSECQLLTDMSIRLQLSITQVTLLTGWAVQMFFGGMRAMRLTHDQMLESMLRSKMIFFTKTRAGSIVQRFGKDLVSKILISVSLYGGWVFGFVVVALIVAAWEPAKWYRATSRQIRRLGAILPGPINAIYGETIAGTSVVRAFGVQSIFIDDLMRWTNMQTTALIWTIAVARWLYFSLQMFDTILKITALSLILSRSSISGATAGFVLTFVGTISNDLTWILVQMRNFEWKGVSLERASEFRTLEREDDEHEDAACRQLADWPEKGALKVKDLCARYGPDMPDILHDVSFEVQGGERVGIVGATGGGKSTLAKAFFSFVDITKGKIEIDGRDISQIFLGQVRSRLGIIAQDPILLSGSLRLNLDIEGRYSDEELYDALHQVQLLKRTESAGDASEGSAETLVGGAQMNGRSSEQQQQDNIFRNLDYEIKGGGENLSAGQKQLVVLARALLKKHRVLILDEATASIDSATDAEISSVVHEEFTGATVMIIAHRLRTIMPCSKILVMDKGQVIQQGSPVELIRLEGKFKDLCLAAGPEEYEHLVSLAESHSTGYGYAEANGRLVDI</sequence>
<dbReference type="GO" id="GO:0016887">
    <property type="term" value="F:ATP hydrolysis activity"/>
    <property type="evidence" value="ECO:0007669"/>
    <property type="project" value="InterPro"/>
</dbReference>
<feature type="transmembrane region" description="Helical" evidence="8">
    <location>
        <begin position="334"/>
        <end position="356"/>
    </location>
</feature>
<dbReference type="InterPro" id="IPR050173">
    <property type="entry name" value="ABC_transporter_C-like"/>
</dbReference>
<evidence type="ECO:0000313" key="11">
    <source>
        <dbReference type="EMBL" id="OBR82652.1"/>
    </source>
</evidence>
<evidence type="ECO:0000256" key="6">
    <source>
        <dbReference type="ARBA" id="ARBA00022989"/>
    </source>
</evidence>
<feature type="transmembrane region" description="Helical" evidence="8">
    <location>
        <begin position="1112"/>
        <end position="1136"/>
    </location>
</feature>
<feature type="domain" description="ABC transporter" evidence="9">
    <location>
        <begin position="649"/>
        <end position="901"/>
    </location>
</feature>
<dbReference type="GO" id="GO:0016020">
    <property type="term" value="C:membrane"/>
    <property type="evidence" value="ECO:0007669"/>
    <property type="project" value="UniProtKB-SubCell"/>
</dbReference>
<dbReference type="SMART" id="SM00382">
    <property type="entry name" value="AAA"/>
    <property type="match status" value="2"/>
</dbReference>
<dbReference type="CDD" id="cd18596">
    <property type="entry name" value="ABC_6TM_VMR1_D1_like"/>
    <property type="match status" value="1"/>
</dbReference>
<evidence type="ECO:0000256" key="2">
    <source>
        <dbReference type="ARBA" id="ARBA00022448"/>
    </source>
</evidence>
<evidence type="ECO:0000259" key="10">
    <source>
        <dbReference type="PROSITE" id="PS50929"/>
    </source>
</evidence>
<dbReference type="PANTHER" id="PTHR24223">
    <property type="entry name" value="ATP-BINDING CASSETTE SUB-FAMILY C"/>
    <property type="match status" value="1"/>
</dbReference>
<feature type="transmembrane region" description="Helical" evidence="8">
    <location>
        <begin position="90"/>
        <end position="110"/>
    </location>
</feature>
<evidence type="ECO:0000259" key="9">
    <source>
        <dbReference type="PROSITE" id="PS50893"/>
    </source>
</evidence>
<dbReference type="InterPro" id="IPR003593">
    <property type="entry name" value="AAA+_ATPase"/>
</dbReference>
<keyword evidence="4" id="KW-0547">Nucleotide-binding</keyword>
<evidence type="ECO:0000256" key="8">
    <source>
        <dbReference type="SAM" id="Phobius"/>
    </source>
</evidence>
<keyword evidence="7 8" id="KW-0472">Membrane</keyword>
<feature type="transmembrane region" description="Helical" evidence="8">
    <location>
        <begin position="993"/>
        <end position="1011"/>
    </location>
</feature>
<dbReference type="Gene3D" id="1.20.1560.10">
    <property type="entry name" value="ABC transporter type 1, transmembrane domain"/>
    <property type="match status" value="2"/>
</dbReference>
<protein>
    <recommendedName>
        <fullName evidence="12">ABC transporter ABCC.6</fullName>
    </recommendedName>
</protein>
<dbReference type="PANTHER" id="PTHR24223:SF415">
    <property type="entry name" value="FI20190P1"/>
    <property type="match status" value="1"/>
</dbReference>
<dbReference type="OrthoDB" id="6500128at2759"/>
<evidence type="ECO:0000256" key="7">
    <source>
        <dbReference type="ARBA" id="ARBA00023136"/>
    </source>
</evidence>
<dbReference type="Gene3D" id="3.40.50.300">
    <property type="entry name" value="P-loop containing nucleotide triphosphate hydrolases"/>
    <property type="match status" value="2"/>
</dbReference>
<name>A0A1A5ZXW7_9TREE</name>
<feature type="transmembrane region" description="Helical" evidence="8">
    <location>
        <begin position="1227"/>
        <end position="1248"/>
    </location>
</feature>
<reference evidence="11" key="1">
    <citation type="submission" date="2013-07" db="EMBL/GenBank/DDBJ databases">
        <title>The Genome Sequence of Cryptococcus dejecticola CBS10117.</title>
        <authorList>
            <consortium name="The Broad Institute Genome Sequencing Platform"/>
            <person name="Cuomo C."/>
            <person name="Litvintseva A."/>
            <person name="Chen Y."/>
            <person name="Heitman J."/>
            <person name="Sun S."/>
            <person name="Springer D."/>
            <person name="Dromer F."/>
            <person name="Young S.K."/>
            <person name="Zeng Q."/>
            <person name="Gargeya S."/>
            <person name="Fitzgerald M."/>
            <person name="Abouelleil A."/>
            <person name="Alvarado L."/>
            <person name="Berlin A.M."/>
            <person name="Chapman S.B."/>
            <person name="Dewar J."/>
            <person name="Goldberg J."/>
            <person name="Griggs A."/>
            <person name="Gujja S."/>
            <person name="Hansen M."/>
            <person name="Howarth C."/>
            <person name="Imamovic A."/>
            <person name="Larimer J."/>
            <person name="McCowan C."/>
            <person name="Murphy C."/>
            <person name="Pearson M."/>
            <person name="Priest M."/>
            <person name="Roberts A."/>
            <person name="Saif S."/>
            <person name="Shea T."/>
            <person name="Sykes S."/>
            <person name="Wortman J."/>
            <person name="Nusbaum C."/>
            <person name="Birren B."/>
        </authorList>
    </citation>
    <scope>NUCLEOTIDE SEQUENCE [LARGE SCALE GENOMIC DNA]</scope>
    <source>
        <strain evidence="11">CBS 10117</strain>
    </source>
</reference>
<feature type="transmembrane region" description="Helical" evidence="8">
    <location>
        <begin position="122"/>
        <end position="144"/>
    </location>
</feature>
<accession>A0A1A5ZXW7</accession>
<dbReference type="VEuPathDB" id="FungiDB:I303_07415"/>
<feature type="transmembrane region" description="Helical" evidence="8">
    <location>
        <begin position="14"/>
        <end position="35"/>
    </location>
</feature>